<dbReference type="Pfam" id="PF03357">
    <property type="entry name" value="Snf7"/>
    <property type="match status" value="1"/>
</dbReference>
<dbReference type="PANTHER" id="PTHR22761:SF7">
    <property type="entry name" value="SNF7 FAMILY PROTEIN"/>
    <property type="match status" value="1"/>
</dbReference>
<dbReference type="GO" id="GO:0009898">
    <property type="term" value="C:cytoplasmic side of plasma membrane"/>
    <property type="evidence" value="ECO:0007669"/>
    <property type="project" value="TreeGrafter"/>
</dbReference>
<dbReference type="GO" id="GO:0032511">
    <property type="term" value="P:late endosome to vacuole transport via multivesicular body sorting pathway"/>
    <property type="evidence" value="ECO:0007669"/>
    <property type="project" value="TreeGrafter"/>
</dbReference>
<evidence type="ECO:0000313" key="1">
    <source>
        <dbReference type="EMBL" id="KAK1277953.1"/>
    </source>
</evidence>
<dbReference type="Gene3D" id="6.10.140.1230">
    <property type="match status" value="1"/>
</dbReference>
<proteinExistence type="predicted"/>
<dbReference type="GO" id="GO:0006900">
    <property type="term" value="P:vesicle budding from membrane"/>
    <property type="evidence" value="ECO:0007669"/>
    <property type="project" value="TreeGrafter"/>
</dbReference>
<dbReference type="GO" id="GO:0005771">
    <property type="term" value="C:multivesicular body"/>
    <property type="evidence" value="ECO:0007669"/>
    <property type="project" value="TreeGrafter"/>
</dbReference>
<dbReference type="AlphaFoldDB" id="A0AAV9BNH2"/>
<dbReference type="EMBL" id="JAUJYN010000002">
    <property type="protein sequence ID" value="KAK1277953.1"/>
    <property type="molecule type" value="Genomic_DNA"/>
</dbReference>
<keyword evidence="2" id="KW-1185">Reference proteome</keyword>
<dbReference type="Proteomes" id="UP001179952">
    <property type="component" value="Unassembled WGS sequence"/>
</dbReference>
<dbReference type="PANTHER" id="PTHR22761">
    <property type="entry name" value="CHARGED MULTIVESICULAR BODY PROTEIN"/>
    <property type="match status" value="1"/>
</dbReference>
<comment type="caution">
    <text evidence="1">The sequence shown here is derived from an EMBL/GenBank/DDBJ whole genome shotgun (WGS) entry which is preliminary data.</text>
</comment>
<gene>
    <name evidence="1" type="ORF">QJS04_geneDACA015775</name>
</gene>
<organism evidence="1 2">
    <name type="scientific">Acorus gramineus</name>
    <name type="common">Dwarf sweet flag</name>
    <dbReference type="NCBI Taxonomy" id="55184"/>
    <lineage>
        <taxon>Eukaryota</taxon>
        <taxon>Viridiplantae</taxon>
        <taxon>Streptophyta</taxon>
        <taxon>Embryophyta</taxon>
        <taxon>Tracheophyta</taxon>
        <taxon>Spermatophyta</taxon>
        <taxon>Magnoliopsida</taxon>
        <taxon>Liliopsida</taxon>
        <taxon>Acoraceae</taxon>
        <taxon>Acorus</taxon>
    </lineage>
</organism>
<reference evidence="1" key="1">
    <citation type="journal article" date="2023" name="Nat. Commun.">
        <title>Diploid and tetraploid genomes of Acorus and the evolution of monocots.</title>
        <authorList>
            <person name="Ma L."/>
            <person name="Liu K.W."/>
            <person name="Li Z."/>
            <person name="Hsiao Y.Y."/>
            <person name="Qi Y."/>
            <person name="Fu T."/>
            <person name="Tang G.D."/>
            <person name="Zhang D."/>
            <person name="Sun W.H."/>
            <person name="Liu D.K."/>
            <person name="Li Y."/>
            <person name="Chen G.Z."/>
            <person name="Liu X.D."/>
            <person name="Liao X.Y."/>
            <person name="Jiang Y.T."/>
            <person name="Yu X."/>
            <person name="Hao Y."/>
            <person name="Huang J."/>
            <person name="Zhao X.W."/>
            <person name="Ke S."/>
            <person name="Chen Y.Y."/>
            <person name="Wu W.L."/>
            <person name="Hsu J.L."/>
            <person name="Lin Y.F."/>
            <person name="Huang M.D."/>
            <person name="Li C.Y."/>
            <person name="Huang L."/>
            <person name="Wang Z.W."/>
            <person name="Zhao X."/>
            <person name="Zhong W.Y."/>
            <person name="Peng D.H."/>
            <person name="Ahmad S."/>
            <person name="Lan S."/>
            <person name="Zhang J.S."/>
            <person name="Tsai W.C."/>
            <person name="Van de Peer Y."/>
            <person name="Liu Z.J."/>
        </authorList>
    </citation>
    <scope>NUCLEOTIDE SEQUENCE</scope>
    <source>
        <strain evidence="1">SCP</strain>
    </source>
</reference>
<name>A0AAV9BNH2_ACOGR</name>
<dbReference type="GO" id="GO:0000815">
    <property type="term" value="C:ESCRT III complex"/>
    <property type="evidence" value="ECO:0007669"/>
    <property type="project" value="TreeGrafter"/>
</dbReference>
<evidence type="ECO:0000313" key="2">
    <source>
        <dbReference type="Proteomes" id="UP001179952"/>
    </source>
</evidence>
<accession>A0AAV9BNH2</accession>
<dbReference type="InterPro" id="IPR005024">
    <property type="entry name" value="Snf7_fam"/>
</dbReference>
<protein>
    <recommendedName>
        <fullName evidence="3">Charged multivesicular body protein 7</fullName>
    </recommendedName>
</protein>
<evidence type="ECO:0008006" key="3">
    <source>
        <dbReference type="Google" id="ProtNLM"/>
    </source>
</evidence>
<reference evidence="1" key="2">
    <citation type="submission" date="2023-06" db="EMBL/GenBank/DDBJ databases">
        <authorList>
            <person name="Ma L."/>
            <person name="Liu K.-W."/>
            <person name="Li Z."/>
            <person name="Hsiao Y.-Y."/>
            <person name="Qi Y."/>
            <person name="Fu T."/>
            <person name="Tang G."/>
            <person name="Zhang D."/>
            <person name="Sun W.-H."/>
            <person name="Liu D.-K."/>
            <person name="Li Y."/>
            <person name="Chen G.-Z."/>
            <person name="Liu X.-D."/>
            <person name="Liao X.-Y."/>
            <person name="Jiang Y.-T."/>
            <person name="Yu X."/>
            <person name="Hao Y."/>
            <person name="Huang J."/>
            <person name="Zhao X.-W."/>
            <person name="Ke S."/>
            <person name="Chen Y.-Y."/>
            <person name="Wu W.-L."/>
            <person name="Hsu J.-L."/>
            <person name="Lin Y.-F."/>
            <person name="Huang M.-D."/>
            <person name="Li C.-Y."/>
            <person name="Huang L."/>
            <person name="Wang Z.-W."/>
            <person name="Zhao X."/>
            <person name="Zhong W.-Y."/>
            <person name="Peng D.-H."/>
            <person name="Ahmad S."/>
            <person name="Lan S."/>
            <person name="Zhang J.-S."/>
            <person name="Tsai W.-C."/>
            <person name="Van De Peer Y."/>
            <person name="Liu Z.-J."/>
        </authorList>
    </citation>
    <scope>NUCLEOTIDE SEQUENCE</scope>
    <source>
        <strain evidence="1">SCP</strain>
        <tissue evidence="1">Leaves</tissue>
    </source>
</reference>
<sequence length="312" mass="34710">MQGMAARRVKWKTLSGLCYRQVLCCGSCSSDERATETIQVLSETYWTSNCVITMEKFRSICEGSDEATAVLSNLYECGKARFLSSTKQDFIEGVKLSLVPAAVTAVSNLDHDVLHLTWTAEKLQKQLDVIDQRCVKFRKLALASLKSGNKQIARRHVRQLKPLSESRNKCTSFLDRVEEVLSVIADAESTKKVSEAIQIGARAIKQNGISAEEVHLCLSELDESVASQKEVEEALESMQFQYMGMDDEDLEEEFKNLELELGDEKIEKGHVDENARIKINGTAEVSAQVEQGTQHEADSLSQAVSKLKLEAA</sequence>